<proteinExistence type="predicted"/>
<evidence type="ECO:0000313" key="2">
    <source>
        <dbReference type="Proteomes" id="UP000001027"/>
    </source>
</evidence>
<dbReference type="KEGG" id="bbr:BB3637"/>
<dbReference type="RefSeq" id="WP_010926900.1">
    <property type="nucleotide sequence ID" value="NC_002927.3"/>
</dbReference>
<sequence>MNLAWSIVAGLVIAAISLLLGYDAGYDSGALAVQAEHDRTEVVSLGTRLNQVADDIQQSRAASKAMREALARIEVADKTSTKELKNALAKTARERVLCSFDADSMRLITAAADAADQRAAGGIRGAVSAGDPANRQQP</sequence>
<protein>
    <submittedName>
        <fullName evidence="1">Uncharacterized protein</fullName>
    </submittedName>
</protein>
<dbReference type="Proteomes" id="UP000001027">
    <property type="component" value="Chromosome"/>
</dbReference>
<name>A0A0H3LSA9_BORBR</name>
<dbReference type="EMBL" id="BX640448">
    <property type="protein sequence ID" value="CAE35610.1"/>
    <property type="molecule type" value="Genomic_DNA"/>
</dbReference>
<organism evidence="1 2">
    <name type="scientific">Bordetella bronchiseptica (strain ATCC BAA-588 / NCTC 13252 / RB50)</name>
    <name type="common">Alcaligenes bronchisepticus</name>
    <dbReference type="NCBI Taxonomy" id="257310"/>
    <lineage>
        <taxon>Bacteria</taxon>
        <taxon>Pseudomonadati</taxon>
        <taxon>Pseudomonadota</taxon>
        <taxon>Betaproteobacteria</taxon>
        <taxon>Burkholderiales</taxon>
        <taxon>Alcaligenaceae</taxon>
        <taxon>Bordetella</taxon>
    </lineage>
</organism>
<dbReference type="HOGENOM" id="CLU_149890_0_0_4"/>
<gene>
    <name evidence="1" type="ordered locus">BB3637</name>
</gene>
<evidence type="ECO:0000313" key="1">
    <source>
        <dbReference type="EMBL" id="CAE35610.1"/>
    </source>
</evidence>
<dbReference type="AlphaFoldDB" id="A0A0H3LSA9"/>
<reference evidence="1 2" key="1">
    <citation type="journal article" date="2003" name="Nat. Genet.">
        <title>Comparative analysis of the genome sequences of Bordetella pertussis, Bordetella parapertussis and Bordetella bronchiseptica.</title>
        <authorList>
            <person name="Parkhill J."/>
            <person name="Sebaihia M."/>
            <person name="Preston A."/>
            <person name="Murphy L.D."/>
            <person name="Thomson N.R."/>
            <person name="Harris D.E."/>
            <person name="Holden M.T.G."/>
            <person name="Churcher C.M."/>
            <person name="Bentley S.D."/>
            <person name="Mungall K.L."/>
            <person name="Cerdeno-Tarraga A.-M."/>
            <person name="Temple L."/>
            <person name="James K.D."/>
            <person name="Harris B."/>
            <person name="Quail M.A."/>
            <person name="Achtman M."/>
            <person name="Atkin R."/>
            <person name="Baker S."/>
            <person name="Basham D."/>
            <person name="Bason N."/>
            <person name="Cherevach I."/>
            <person name="Chillingworth T."/>
            <person name="Collins M."/>
            <person name="Cronin A."/>
            <person name="Davis P."/>
            <person name="Doggett J."/>
            <person name="Feltwell T."/>
            <person name="Goble A."/>
            <person name="Hamlin N."/>
            <person name="Hauser H."/>
            <person name="Holroyd S."/>
            <person name="Jagels K."/>
            <person name="Leather S."/>
            <person name="Moule S."/>
            <person name="Norberczak H."/>
            <person name="O'Neil S."/>
            <person name="Ormond D."/>
            <person name="Price C."/>
            <person name="Rabbinowitsch E."/>
            <person name="Rutter S."/>
            <person name="Sanders M."/>
            <person name="Saunders D."/>
            <person name="Seeger K."/>
            <person name="Sharp S."/>
            <person name="Simmonds M."/>
            <person name="Skelton J."/>
            <person name="Squares R."/>
            <person name="Squares S."/>
            <person name="Stevens K."/>
            <person name="Unwin L."/>
            <person name="Whitehead S."/>
            <person name="Barrell B.G."/>
            <person name="Maskell D.J."/>
        </authorList>
    </citation>
    <scope>NUCLEOTIDE SEQUENCE [LARGE SCALE GENOMIC DNA]</scope>
    <source>
        <strain evidence="1 2">ATCC BAA-588 / NCTC 13252 / RB50</strain>
    </source>
</reference>
<accession>A0A0H3LSA9</accession>